<dbReference type="EMBL" id="QDKG01000002">
    <property type="protein sequence ID" value="PVH25828.1"/>
    <property type="molecule type" value="Genomic_DNA"/>
</dbReference>
<dbReference type="Proteomes" id="UP000245627">
    <property type="component" value="Unassembled WGS sequence"/>
</dbReference>
<organism evidence="3 4">
    <name type="scientific">Sphingobacterium corticibacter</name>
    <dbReference type="NCBI Taxonomy" id="2171749"/>
    <lineage>
        <taxon>Bacteria</taxon>
        <taxon>Pseudomonadati</taxon>
        <taxon>Bacteroidota</taxon>
        <taxon>Sphingobacteriia</taxon>
        <taxon>Sphingobacteriales</taxon>
        <taxon>Sphingobacteriaceae</taxon>
        <taxon>Sphingobacterium</taxon>
    </lineage>
</organism>
<gene>
    <name evidence="3" type="ORF">DC487_07800</name>
</gene>
<comment type="caution">
    <text evidence="3">The sequence shown here is derived from an EMBL/GenBank/DDBJ whole genome shotgun (WGS) entry which is preliminary data.</text>
</comment>
<accession>A0A2T8HK56</accession>
<evidence type="ECO:0000256" key="1">
    <source>
        <dbReference type="ARBA" id="ARBA00022679"/>
    </source>
</evidence>
<feature type="domain" description="Glycosyl transferase family 1" evidence="2">
    <location>
        <begin position="193"/>
        <end position="336"/>
    </location>
</feature>
<keyword evidence="4" id="KW-1185">Reference proteome</keyword>
<name>A0A2T8HK56_9SPHI</name>
<dbReference type="GO" id="GO:0009103">
    <property type="term" value="P:lipopolysaccharide biosynthetic process"/>
    <property type="evidence" value="ECO:0007669"/>
    <property type="project" value="TreeGrafter"/>
</dbReference>
<evidence type="ECO:0000313" key="4">
    <source>
        <dbReference type="Proteomes" id="UP000245627"/>
    </source>
</evidence>
<proteinExistence type="predicted"/>
<protein>
    <submittedName>
        <fullName evidence="3">Glycosyltransferase</fullName>
    </submittedName>
</protein>
<evidence type="ECO:0000259" key="2">
    <source>
        <dbReference type="Pfam" id="PF00534"/>
    </source>
</evidence>
<reference evidence="3 4" key="1">
    <citation type="submission" date="2018-04" db="EMBL/GenBank/DDBJ databases">
        <title>Sphingobacterium cortibacter sp. nov.</title>
        <authorList>
            <person name="Li Y."/>
        </authorList>
    </citation>
    <scope>NUCLEOTIDE SEQUENCE [LARGE SCALE GENOMIC DNA]</scope>
    <source>
        <strain evidence="3 4">2c-3</strain>
    </source>
</reference>
<evidence type="ECO:0000313" key="3">
    <source>
        <dbReference type="EMBL" id="PVH25828.1"/>
    </source>
</evidence>
<dbReference type="Pfam" id="PF00534">
    <property type="entry name" value="Glycos_transf_1"/>
    <property type="match status" value="1"/>
</dbReference>
<dbReference type="GO" id="GO:0016757">
    <property type="term" value="F:glycosyltransferase activity"/>
    <property type="evidence" value="ECO:0007669"/>
    <property type="project" value="InterPro"/>
</dbReference>
<dbReference type="PANTHER" id="PTHR46401">
    <property type="entry name" value="GLYCOSYLTRANSFERASE WBBK-RELATED"/>
    <property type="match status" value="1"/>
</dbReference>
<sequence length="369" mass="42459">MRKTIVISAVNLVEAGTLTILKDCLAYLSTLASDPAYRIVAIVYDKELAKFPNIEYIETRWPKKRWINRLWYEYISLKSVSKQIGSIDLWFSLHDTTPTVIAKRRAVYCHNTYAFYKRKMHDWLFSPKIAAISAFTKYIYRTNIHQNTFLVVQQVWFRNAMSAMFGFDKKSIIVAPPEHESKMPIINVEQTSDQLYRFIYAASPNSHKNFEVLCAAAEILEKRGVKNFKIQITVKGDENAYAKWLYKHWGSLKTMNFGGFVSRNELFKIYAASNCLLFPSKVESWGLPISEFALFEKPMLLADLPYTHETAAGSNNVAFFNPENANDLATQMERLIMGDTAFLTAVEREPIEDPVAHSWSELFKTLLHG</sequence>
<dbReference type="RefSeq" id="WP_116775399.1">
    <property type="nucleotide sequence ID" value="NZ_QDKG01000002.1"/>
</dbReference>
<dbReference type="InterPro" id="IPR001296">
    <property type="entry name" value="Glyco_trans_1"/>
</dbReference>
<dbReference type="PANTHER" id="PTHR46401:SF2">
    <property type="entry name" value="GLYCOSYLTRANSFERASE WBBK-RELATED"/>
    <property type="match status" value="1"/>
</dbReference>
<dbReference type="AlphaFoldDB" id="A0A2T8HK56"/>
<dbReference type="SUPFAM" id="SSF53756">
    <property type="entry name" value="UDP-Glycosyltransferase/glycogen phosphorylase"/>
    <property type="match status" value="1"/>
</dbReference>
<dbReference type="OrthoDB" id="9801609at2"/>
<keyword evidence="1 3" id="KW-0808">Transferase</keyword>
<dbReference type="Gene3D" id="3.40.50.2000">
    <property type="entry name" value="Glycogen Phosphorylase B"/>
    <property type="match status" value="1"/>
</dbReference>